<evidence type="ECO:0000256" key="1">
    <source>
        <dbReference type="SAM" id="MobiDB-lite"/>
    </source>
</evidence>
<dbReference type="SUPFAM" id="SSF52096">
    <property type="entry name" value="ClpP/crotonase"/>
    <property type="match status" value="2"/>
</dbReference>
<evidence type="ECO:0000259" key="3">
    <source>
        <dbReference type="PROSITE" id="PS50989"/>
    </source>
</evidence>
<dbReference type="Gene3D" id="3.90.226.10">
    <property type="entry name" value="2-enoyl-CoA Hydratase, Chain A, domain 1"/>
    <property type="match status" value="2"/>
</dbReference>
<dbReference type="InterPro" id="IPR011762">
    <property type="entry name" value="COA_CT_N"/>
</dbReference>
<protein>
    <submittedName>
        <fullName evidence="4">Acyl-CoA carboxylase subunit beta</fullName>
    </submittedName>
</protein>
<dbReference type="InterPro" id="IPR034733">
    <property type="entry name" value="AcCoA_carboxyl_beta"/>
</dbReference>
<dbReference type="InterPro" id="IPR011763">
    <property type="entry name" value="COA_CT_C"/>
</dbReference>
<feature type="region of interest" description="Disordered" evidence="1">
    <location>
        <begin position="1"/>
        <end position="35"/>
    </location>
</feature>
<dbReference type="Pfam" id="PF01039">
    <property type="entry name" value="Carboxyl_trans"/>
    <property type="match status" value="1"/>
</dbReference>
<dbReference type="InterPro" id="IPR051047">
    <property type="entry name" value="AccD/PCCB"/>
</dbReference>
<evidence type="ECO:0000313" key="4">
    <source>
        <dbReference type="EMBL" id="MCM2576366.1"/>
    </source>
</evidence>
<dbReference type="InterPro" id="IPR029045">
    <property type="entry name" value="ClpP/crotonase-like_dom_sf"/>
</dbReference>
<name>A0ABT0X1E2_9ACTN</name>
<proteinExistence type="predicted"/>
<dbReference type="EMBL" id="JAMQGM010000007">
    <property type="protein sequence ID" value="MCM2576366.1"/>
    <property type="molecule type" value="Genomic_DNA"/>
</dbReference>
<dbReference type="PROSITE" id="PS50980">
    <property type="entry name" value="COA_CT_NTER"/>
    <property type="match status" value="1"/>
</dbReference>
<feature type="compositionally biased region" description="Pro residues" evidence="1">
    <location>
        <begin position="18"/>
        <end position="28"/>
    </location>
</feature>
<dbReference type="PANTHER" id="PTHR43842">
    <property type="entry name" value="PROPIONYL-COA CARBOXYLASE BETA CHAIN"/>
    <property type="match status" value="1"/>
</dbReference>
<dbReference type="PROSITE" id="PS50989">
    <property type="entry name" value="COA_CT_CTER"/>
    <property type="match status" value="1"/>
</dbReference>
<reference evidence="4" key="1">
    <citation type="journal article" date="2023" name="Int. J. Syst. Evol. Microbiol.">
        <title>Streptomyces meridianus sp. nov. isolated from brackish water of the Tagus estuary in Alcochete, Portugal.</title>
        <authorList>
            <person name="Santos J.D.N."/>
            <person name="Klimek D."/>
            <person name="Calusinska M."/>
            <person name="Lobo Da Cunha A."/>
            <person name="Catita J."/>
            <person name="Goncalves H."/>
            <person name="Gonzalez I."/>
            <person name="Reyes F."/>
            <person name="Lage O.M."/>
        </authorList>
    </citation>
    <scope>NUCLEOTIDE SEQUENCE</scope>
    <source>
        <strain evidence="4">MTZ3.1</strain>
    </source>
</reference>
<sequence length="548" mass="58569">MSVAHDPVAPPGAVLGPPASPPLVPQPAPQRRVSARDRVAELHALKDAAELGPSSRASEAQHARGKLTVRERLDLLFDPGTFREIEQLRRHRASGFGLEARRPHTDGVVTGWGEVDGRIVFAYAHDFRIFGGSLGEAHAEKIHKVMDLALSAGAPLVALSDGAGARIQEGVTALAGYGGIFRRNVQASGVVPQISVMLGPCAGGATYSPALTDFVFMVRDIAQMYITGPDVVQAVTGEEITHDALGGAEVHSKVSGASAFLYEDEEDCFADVRHLLSLLPSNNRQTPPAVVPDDPAERRNDVLLDLVPADTNQSYDMRTVIEELVDDGDLFEVHATWATNIICGFARLGGQVAGIVANQPASMAGVLDIHASEKAARFVQTCDAFSIPLVTLVDVPGFLPGGDQEHGGIIRHGAKLLYAYCAATVPRVQVILRKAYGGAYIVMDSRSIGADLSFAWPTNEIAVMGAEGAANVVFRREIAAAPDPDAAREQHIKQYREELMHPYYAAERGLVDDIIDPALTRSVLIDALTVLRAKHAPLPARKHGNPPT</sequence>
<feature type="domain" description="CoA carboxyltransferase N-terminal" evidence="2">
    <location>
        <begin position="35"/>
        <end position="291"/>
    </location>
</feature>
<dbReference type="PANTHER" id="PTHR43842:SF2">
    <property type="entry name" value="PROPIONYL-COA CARBOXYLASE BETA CHAIN, MITOCHONDRIAL"/>
    <property type="match status" value="1"/>
</dbReference>
<feature type="domain" description="CoA carboxyltransferase C-terminal" evidence="3">
    <location>
        <begin position="295"/>
        <end position="544"/>
    </location>
</feature>
<dbReference type="Proteomes" id="UP001167160">
    <property type="component" value="Unassembled WGS sequence"/>
</dbReference>
<accession>A0ABT0X1E2</accession>
<evidence type="ECO:0000313" key="5">
    <source>
        <dbReference type="Proteomes" id="UP001167160"/>
    </source>
</evidence>
<comment type="caution">
    <text evidence="4">The sequence shown here is derived from an EMBL/GenBank/DDBJ whole genome shotgun (WGS) entry which is preliminary data.</text>
</comment>
<gene>
    <name evidence="4" type="ORF">M1E25_03175</name>
</gene>
<evidence type="ECO:0000259" key="2">
    <source>
        <dbReference type="PROSITE" id="PS50980"/>
    </source>
</evidence>
<organism evidence="4 5">
    <name type="scientific">Streptomyces meridianus</name>
    <dbReference type="NCBI Taxonomy" id="2938945"/>
    <lineage>
        <taxon>Bacteria</taxon>
        <taxon>Bacillati</taxon>
        <taxon>Actinomycetota</taxon>
        <taxon>Actinomycetes</taxon>
        <taxon>Kitasatosporales</taxon>
        <taxon>Streptomycetaceae</taxon>
        <taxon>Streptomyces</taxon>
    </lineage>
</organism>
<keyword evidence="5" id="KW-1185">Reference proteome</keyword>
<dbReference type="RefSeq" id="WP_251409156.1">
    <property type="nucleotide sequence ID" value="NZ_JAMQGM010000007.1"/>
</dbReference>